<feature type="region of interest" description="Disordered" evidence="1">
    <location>
        <begin position="1"/>
        <end position="25"/>
    </location>
</feature>
<proteinExistence type="predicted"/>
<evidence type="ECO:0000313" key="2">
    <source>
        <dbReference type="EMBL" id="APF36842.1"/>
    </source>
</evidence>
<accession>A0AAC9JTB8</accession>
<evidence type="ECO:0000256" key="1">
    <source>
        <dbReference type="SAM" id="MobiDB-lite"/>
    </source>
</evidence>
<dbReference type="EMBL" id="CP018095">
    <property type="protein sequence ID" value="APF36842.1"/>
    <property type="molecule type" value="Genomic_DNA"/>
</dbReference>
<evidence type="ECO:0000313" key="3">
    <source>
        <dbReference type="Proteomes" id="UP000182703"/>
    </source>
</evidence>
<dbReference type="RefSeq" id="WP_055459296.1">
    <property type="nucleotide sequence ID" value="NZ_CP018095.1"/>
</dbReference>
<sequence length="100" mass="10950">MVDMLSGSADRSTDQWNEHGGGDLPDVIQLAREQVGQLTRMLAGRQGAQEAAIARLAGEMAWLLRDMAGQPALQGQQMARLDHLMNQLAQLMNDPPRDRG</sequence>
<protein>
    <submittedName>
        <fullName evidence="2">Uncharacterized protein</fullName>
    </submittedName>
</protein>
<dbReference type="Proteomes" id="UP000182703">
    <property type="component" value="Chromosome"/>
</dbReference>
<dbReference type="KEGG" id="cdq:BOQ54_05460"/>
<organism evidence="2 3">
    <name type="scientific">Chelatococcus daeguensis</name>
    <dbReference type="NCBI Taxonomy" id="444444"/>
    <lineage>
        <taxon>Bacteria</taxon>
        <taxon>Pseudomonadati</taxon>
        <taxon>Pseudomonadota</taxon>
        <taxon>Alphaproteobacteria</taxon>
        <taxon>Hyphomicrobiales</taxon>
        <taxon>Chelatococcaceae</taxon>
        <taxon>Chelatococcus</taxon>
    </lineage>
</organism>
<reference evidence="2 3" key="1">
    <citation type="submission" date="2016-11" db="EMBL/GenBank/DDBJ databases">
        <title>Complete genome sequence of the aerobically denitrifying bacterium Chelatococcus daeguensis TAD1.</title>
        <authorList>
            <person name="Yang Y."/>
            <person name="Huang S."/>
            <person name="Lin E."/>
        </authorList>
    </citation>
    <scope>NUCLEOTIDE SEQUENCE [LARGE SCALE GENOMIC DNA]</scope>
    <source>
        <strain evidence="2 3">TAD1</strain>
    </source>
</reference>
<keyword evidence="3" id="KW-1185">Reference proteome</keyword>
<name>A0AAC9JTB8_9HYPH</name>
<gene>
    <name evidence="2" type="ORF">BOQ54_05460</name>
</gene>
<dbReference type="AlphaFoldDB" id="A0AAC9JTB8"/>
<feature type="compositionally biased region" description="Basic and acidic residues" evidence="1">
    <location>
        <begin position="11"/>
        <end position="21"/>
    </location>
</feature>